<proteinExistence type="predicted"/>
<feature type="active site" description="Proton acceptor" evidence="4">
    <location>
        <position position="270"/>
    </location>
</feature>
<dbReference type="PROSITE" id="PS51683">
    <property type="entry name" value="SAM_OMT_II"/>
    <property type="match status" value="1"/>
</dbReference>
<dbReference type="InterPro" id="IPR029063">
    <property type="entry name" value="SAM-dependent_MTases_sf"/>
</dbReference>
<dbReference type="GO" id="GO:0032259">
    <property type="term" value="P:methylation"/>
    <property type="evidence" value="ECO:0007669"/>
    <property type="project" value="UniProtKB-KW"/>
</dbReference>
<evidence type="ECO:0000256" key="3">
    <source>
        <dbReference type="ARBA" id="ARBA00022691"/>
    </source>
</evidence>
<dbReference type="InterPro" id="IPR016461">
    <property type="entry name" value="COMT-like"/>
</dbReference>
<dbReference type="GO" id="GO:0046983">
    <property type="term" value="F:protein dimerization activity"/>
    <property type="evidence" value="ECO:0007669"/>
    <property type="project" value="InterPro"/>
</dbReference>
<dbReference type="SUPFAM" id="SSF53335">
    <property type="entry name" value="S-adenosyl-L-methionine-dependent methyltransferases"/>
    <property type="match status" value="1"/>
</dbReference>
<dbReference type="FunFam" id="1.10.10.10:FF:000357">
    <property type="entry name" value="Caffeic acid 3-O-methyltransferase"/>
    <property type="match status" value="1"/>
</dbReference>
<dbReference type="Gene3D" id="3.40.50.150">
    <property type="entry name" value="Vaccinia Virus protein VP39"/>
    <property type="match status" value="1"/>
</dbReference>
<dbReference type="InterPro" id="IPR036390">
    <property type="entry name" value="WH_DNA-bd_sf"/>
</dbReference>
<dbReference type="Pfam" id="PF00891">
    <property type="entry name" value="Methyltransf_2"/>
    <property type="match status" value="1"/>
</dbReference>
<keyword evidence="1" id="KW-0489">Methyltransferase</keyword>
<evidence type="ECO:0000256" key="4">
    <source>
        <dbReference type="PIRSR" id="PIRSR005739-1"/>
    </source>
</evidence>
<sequence>MATKNHNQNIKLSEEEEDFFYAMTMASSIAIPWTIKAAVDLEVFDIISKAGPDAYLSASEIVSHHKTENPNAANMLERILGFLVSHSLLTCKAVTLESGHVQRRYGLTRASKHFPIRQDGVSLSWFPMMSATKEYLAAWPYLKDAVLDSGDAPIFDKVNGFSMFEYLTKNPDNGKIFNSANFSLTTVIMEKMMKVYKGFDGLKTLVDVGGGVGTCVSFISKKYPSMKIINFDLPSVVEHAPPIPGVEHVGGDMFESVPKAEAIFIKSILHDWSDEHCLKVLKNCYEAIPDDGKVIIMEMVFPEVPQPSSAMKLFYASDIVMMALLSGGKERSEDDLQVLARKAGFVSVKTACQAFGYWMIELRKCE</sequence>
<keyword evidence="3" id="KW-0949">S-adenosyl-L-methionine</keyword>
<keyword evidence="2" id="KW-0808">Transferase</keyword>
<name>A0AAP0IV63_9MAGN</name>
<keyword evidence="8" id="KW-1185">Reference proteome</keyword>
<evidence type="ECO:0000313" key="7">
    <source>
        <dbReference type="EMBL" id="KAK9122354.1"/>
    </source>
</evidence>
<feature type="domain" description="O-methyltransferase C-terminal" evidence="5">
    <location>
        <begin position="139"/>
        <end position="345"/>
    </location>
</feature>
<evidence type="ECO:0000259" key="5">
    <source>
        <dbReference type="Pfam" id="PF00891"/>
    </source>
</evidence>
<comment type="caution">
    <text evidence="7">The sequence shown here is derived from an EMBL/GenBank/DDBJ whole genome shotgun (WGS) entry which is preliminary data.</text>
</comment>
<dbReference type="EMBL" id="JBBNAF010000008">
    <property type="protein sequence ID" value="KAK9122354.1"/>
    <property type="molecule type" value="Genomic_DNA"/>
</dbReference>
<dbReference type="AlphaFoldDB" id="A0AAP0IV63"/>
<dbReference type="InterPro" id="IPR012967">
    <property type="entry name" value="COMT_dimerisation"/>
</dbReference>
<reference evidence="7 8" key="1">
    <citation type="submission" date="2024-01" db="EMBL/GenBank/DDBJ databases">
        <title>Genome assemblies of Stephania.</title>
        <authorList>
            <person name="Yang L."/>
        </authorList>
    </citation>
    <scope>NUCLEOTIDE SEQUENCE [LARGE SCALE GENOMIC DNA]</scope>
    <source>
        <strain evidence="7">YNDBR</strain>
        <tissue evidence="7">Leaf</tissue>
    </source>
</reference>
<evidence type="ECO:0000313" key="8">
    <source>
        <dbReference type="Proteomes" id="UP001420932"/>
    </source>
</evidence>
<accession>A0AAP0IV63</accession>
<dbReference type="PANTHER" id="PTHR11746">
    <property type="entry name" value="O-METHYLTRANSFERASE"/>
    <property type="match status" value="1"/>
</dbReference>
<protein>
    <recommendedName>
        <fullName evidence="9">O-methyltransferase</fullName>
    </recommendedName>
</protein>
<dbReference type="GO" id="GO:0008171">
    <property type="term" value="F:O-methyltransferase activity"/>
    <property type="evidence" value="ECO:0007669"/>
    <property type="project" value="InterPro"/>
</dbReference>
<evidence type="ECO:0008006" key="9">
    <source>
        <dbReference type="Google" id="ProtNLM"/>
    </source>
</evidence>
<evidence type="ECO:0000256" key="1">
    <source>
        <dbReference type="ARBA" id="ARBA00022603"/>
    </source>
</evidence>
<dbReference type="InterPro" id="IPR001077">
    <property type="entry name" value="COMT_C"/>
</dbReference>
<dbReference type="Gene3D" id="1.10.10.10">
    <property type="entry name" value="Winged helix-like DNA-binding domain superfamily/Winged helix DNA-binding domain"/>
    <property type="match status" value="1"/>
</dbReference>
<dbReference type="Proteomes" id="UP001420932">
    <property type="component" value="Unassembled WGS sequence"/>
</dbReference>
<evidence type="ECO:0000259" key="6">
    <source>
        <dbReference type="Pfam" id="PF08100"/>
    </source>
</evidence>
<organism evidence="7 8">
    <name type="scientific">Stephania yunnanensis</name>
    <dbReference type="NCBI Taxonomy" id="152371"/>
    <lineage>
        <taxon>Eukaryota</taxon>
        <taxon>Viridiplantae</taxon>
        <taxon>Streptophyta</taxon>
        <taxon>Embryophyta</taxon>
        <taxon>Tracheophyta</taxon>
        <taxon>Spermatophyta</taxon>
        <taxon>Magnoliopsida</taxon>
        <taxon>Ranunculales</taxon>
        <taxon>Menispermaceae</taxon>
        <taxon>Menispermoideae</taxon>
        <taxon>Cissampelideae</taxon>
        <taxon>Stephania</taxon>
    </lineage>
</organism>
<gene>
    <name evidence="7" type="ORF">Syun_019971</name>
</gene>
<dbReference type="Pfam" id="PF08100">
    <property type="entry name" value="Dimerisation"/>
    <property type="match status" value="1"/>
</dbReference>
<dbReference type="SUPFAM" id="SSF46785">
    <property type="entry name" value="Winged helix' DNA-binding domain"/>
    <property type="match status" value="1"/>
</dbReference>
<dbReference type="InterPro" id="IPR036388">
    <property type="entry name" value="WH-like_DNA-bd_sf"/>
</dbReference>
<evidence type="ECO:0000256" key="2">
    <source>
        <dbReference type="ARBA" id="ARBA00022679"/>
    </source>
</evidence>
<dbReference type="PIRSF" id="PIRSF005739">
    <property type="entry name" value="O-mtase"/>
    <property type="match status" value="1"/>
</dbReference>
<feature type="domain" description="O-methyltransferase dimerisation" evidence="6">
    <location>
        <begin position="25"/>
        <end position="114"/>
    </location>
</feature>